<evidence type="ECO:0000256" key="3">
    <source>
        <dbReference type="ARBA" id="ARBA00022537"/>
    </source>
</evidence>
<dbReference type="PROSITE" id="PS50088">
    <property type="entry name" value="ANK_REPEAT"/>
    <property type="match status" value="2"/>
</dbReference>
<evidence type="ECO:0000313" key="14">
    <source>
        <dbReference type="RefSeq" id="XP_013781866.2"/>
    </source>
</evidence>
<evidence type="ECO:0000256" key="5">
    <source>
        <dbReference type="ARBA" id="ARBA00023028"/>
    </source>
</evidence>
<dbReference type="PANTHER" id="PTHR24198">
    <property type="entry name" value="ANKYRIN REPEAT AND PROTEIN KINASE DOMAIN-CONTAINING PROTEIN"/>
    <property type="match status" value="1"/>
</dbReference>
<evidence type="ECO:0000256" key="12">
    <source>
        <dbReference type="PROSITE-ProRule" id="PRU00023"/>
    </source>
</evidence>
<feature type="repeat" description="ANK" evidence="12">
    <location>
        <begin position="49"/>
        <end position="81"/>
    </location>
</feature>
<dbReference type="GeneID" id="106466170"/>
<accession>A0ABM1BH30</accession>
<comment type="subunit">
    <text evidence="10">Homotetramer in membranes.</text>
</comment>
<dbReference type="Pfam" id="PF00023">
    <property type="entry name" value="Ank"/>
    <property type="match status" value="1"/>
</dbReference>
<dbReference type="SUPFAM" id="SSF48403">
    <property type="entry name" value="Ankyrin repeat"/>
    <property type="match status" value="1"/>
</dbReference>
<dbReference type="InterPro" id="IPR036770">
    <property type="entry name" value="Ankyrin_rpt-contain_sf"/>
</dbReference>
<dbReference type="PANTHER" id="PTHR24198:SF165">
    <property type="entry name" value="ANKYRIN REPEAT-CONTAINING PROTEIN-RELATED"/>
    <property type="match status" value="1"/>
</dbReference>
<dbReference type="Pfam" id="PF12796">
    <property type="entry name" value="Ank_2"/>
    <property type="match status" value="1"/>
</dbReference>
<evidence type="ECO:0000256" key="9">
    <source>
        <dbReference type="ARBA" id="ARBA00049657"/>
    </source>
</evidence>
<evidence type="ECO:0000256" key="7">
    <source>
        <dbReference type="ARBA" id="ARBA00023136"/>
    </source>
</evidence>
<feature type="non-terminal residue" evidence="14">
    <location>
        <position position="1"/>
    </location>
</feature>
<dbReference type="InterPro" id="IPR002110">
    <property type="entry name" value="Ankyrin_rpt"/>
</dbReference>
<comment type="subcellular location">
    <subcellularLocation>
        <location evidence="1">Target cell membrane</location>
    </subcellularLocation>
</comment>
<organism evidence="13 14">
    <name type="scientific">Limulus polyphemus</name>
    <name type="common">Atlantic horseshoe crab</name>
    <dbReference type="NCBI Taxonomy" id="6850"/>
    <lineage>
        <taxon>Eukaryota</taxon>
        <taxon>Metazoa</taxon>
        <taxon>Ecdysozoa</taxon>
        <taxon>Arthropoda</taxon>
        <taxon>Chelicerata</taxon>
        <taxon>Merostomata</taxon>
        <taxon>Xiphosura</taxon>
        <taxon>Limulidae</taxon>
        <taxon>Limulus</taxon>
    </lineage>
</organism>
<gene>
    <name evidence="14" type="primary">LOC106466170</name>
</gene>
<keyword evidence="5" id="KW-0528">Neurotoxin</keyword>
<keyword evidence="7" id="KW-0472">Membrane</keyword>
<keyword evidence="5" id="KW-0638">Presynaptic neurotoxin</keyword>
<keyword evidence="5" id="KW-0800">Toxin</keyword>
<comment type="similarity">
    <text evidence="9">Belongs to the cationic peptide 01 (latrotoxin) family. 03 (alpha-latrotoxin) subfamily.</text>
</comment>
<evidence type="ECO:0000256" key="4">
    <source>
        <dbReference type="ARBA" id="ARBA00022737"/>
    </source>
</evidence>
<keyword evidence="2" id="KW-0268">Exocytosis</keyword>
<keyword evidence="3" id="KW-1052">Target cell membrane</keyword>
<proteinExistence type="inferred from homology"/>
<keyword evidence="4" id="KW-0677">Repeat</keyword>
<feature type="repeat" description="ANK" evidence="12">
    <location>
        <begin position="115"/>
        <end position="137"/>
    </location>
</feature>
<keyword evidence="6 12" id="KW-0040">ANK repeat</keyword>
<protein>
    <recommendedName>
        <fullName evidence="11">Alpha-latrotoxin</fullName>
    </recommendedName>
</protein>
<evidence type="ECO:0000256" key="8">
    <source>
        <dbReference type="ARBA" id="ARBA00023298"/>
    </source>
</evidence>
<name>A0ABM1BH30_LIMPO</name>
<evidence type="ECO:0000313" key="13">
    <source>
        <dbReference type="Proteomes" id="UP000694941"/>
    </source>
</evidence>
<reference evidence="14" key="1">
    <citation type="submission" date="2025-08" db="UniProtKB">
        <authorList>
            <consortium name="RefSeq"/>
        </authorList>
    </citation>
    <scope>IDENTIFICATION</scope>
    <source>
        <tissue evidence="14">Muscle</tissue>
    </source>
</reference>
<dbReference type="Proteomes" id="UP000694941">
    <property type="component" value="Unplaced"/>
</dbReference>
<evidence type="ECO:0000256" key="2">
    <source>
        <dbReference type="ARBA" id="ARBA00022483"/>
    </source>
</evidence>
<evidence type="ECO:0000256" key="6">
    <source>
        <dbReference type="ARBA" id="ARBA00023043"/>
    </source>
</evidence>
<keyword evidence="8" id="KW-1053">Target membrane</keyword>
<evidence type="ECO:0000256" key="11">
    <source>
        <dbReference type="ARBA" id="ARBA00049811"/>
    </source>
</evidence>
<dbReference type="Gene3D" id="1.25.40.20">
    <property type="entry name" value="Ankyrin repeat-containing domain"/>
    <property type="match status" value="1"/>
</dbReference>
<keyword evidence="13" id="KW-1185">Reference proteome</keyword>
<evidence type="ECO:0000256" key="1">
    <source>
        <dbReference type="ARBA" id="ARBA00004175"/>
    </source>
</evidence>
<dbReference type="RefSeq" id="XP_013781866.2">
    <property type="nucleotide sequence ID" value="XM_013926412.2"/>
</dbReference>
<evidence type="ECO:0000256" key="10">
    <source>
        <dbReference type="ARBA" id="ARBA00049715"/>
    </source>
</evidence>
<sequence>FDLHINVLFFNLETGLDDVVLTAAEKNDVSKLKELLEKNPSLVNVTDSDSYTPLHRACYMNNIEAINVLLSYKADVRAKTSDHWEPLHCASKWDNVEASALMLQNGGCVNATSQGGLTALHLAAAHGKSARTLELLLWQPETDCTLKMQSGDTAYDVALRSGTHAQLFRLVDDSLNVC</sequence>
<dbReference type="PROSITE" id="PS50297">
    <property type="entry name" value="ANK_REP_REGION"/>
    <property type="match status" value="1"/>
</dbReference>
<dbReference type="SMART" id="SM00248">
    <property type="entry name" value="ANK"/>
    <property type="match status" value="4"/>
</dbReference>